<accession>A0A368SPW5</accession>
<sequence length="107" mass="11217">MALYKSSNNMSKVALMVAVLLLASQITSSHGTPLIVNRRYLLQSAATSASTMKGMIEGTTTPTDGGGAQGATEDVRPTTPTHSPGIGHAFINNKIGRKLLTLSVYDI</sequence>
<keyword evidence="2" id="KW-0732">Signal</keyword>
<feature type="region of interest" description="Disordered" evidence="1">
    <location>
        <begin position="55"/>
        <end position="85"/>
    </location>
</feature>
<organism evidence="3">
    <name type="scientific">Setaria italica</name>
    <name type="common">Foxtail millet</name>
    <name type="synonym">Panicum italicum</name>
    <dbReference type="NCBI Taxonomy" id="4555"/>
    <lineage>
        <taxon>Eukaryota</taxon>
        <taxon>Viridiplantae</taxon>
        <taxon>Streptophyta</taxon>
        <taxon>Embryophyta</taxon>
        <taxon>Tracheophyta</taxon>
        <taxon>Spermatophyta</taxon>
        <taxon>Magnoliopsida</taxon>
        <taxon>Liliopsida</taxon>
        <taxon>Poales</taxon>
        <taxon>Poaceae</taxon>
        <taxon>PACMAD clade</taxon>
        <taxon>Panicoideae</taxon>
        <taxon>Panicodae</taxon>
        <taxon>Paniceae</taxon>
        <taxon>Cenchrinae</taxon>
        <taxon>Setaria</taxon>
    </lineage>
</organism>
<evidence type="ECO:0008006" key="4">
    <source>
        <dbReference type="Google" id="ProtNLM"/>
    </source>
</evidence>
<gene>
    <name evidence="3" type="ORF">SETIT_9G376500v2</name>
</gene>
<feature type="signal peptide" evidence="2">
    <location>
        <begin position="1"/>
        <end position="31"/>
    </location>
</feature>
<name>A0A368SPW5_SETIT</name>
<dbReference type="OrthoDB" id="689195at2759"/>
<dbReference type="EMBL" id="CM003536">
    <property type="protein sequence ID" value="RCV44475.1"/>
    <property type="molecule type" value="Genomic_DNA"/>
</dbReference>
<protein>
    <recommendedName>
        <fullName evidence="4">Dirigent protein</fullName>
    </recommendedName>
</protein>
<reference evidence="3" key="2">
    <citation type="submission" date="2015-07" db="EMBL/GenBank/DDBJ databases">
        <authorList>
            <person name="Noorani M."/>
        </authorList>
    </citation>
    <scope>NUCLEOTIDE SEQUENCE</scope>
    <source>
        <strain evidence="3">Yugu1</strain>
    </source>
</reference>
<reference evidence="3" key="1">
    <citation type="journal article" date="2012" name="Nat. Biotechnol.">
        <title>Reference genome sequence of the model plant Setaria.</title>
        <authorList>
            <person name="Bennetzen J.L."/>
            <person name="Schmutz J."/>
            <person name="Wang H."/>
            <person name="Percifield R."/>
            <person name="Hawkins J."/>
            <person name="Pontaroli A.C."/>
            <person name="Estep M."/>
            <person name="Feng L."/>
            <person name="Vaughn J.N."/>
            <person name="Grimwood J."/>
            <person name="Jenkins J."/>
            <person name="Barry K."/>
            <person name="Lindquist E."/>
            <person name="Hellsten U."/>
            <person name="Deshpande S."/>
            <person name="Wang X."/>
            <person name="Wu X."/>
            <person name="Mitros T."/>
            <person name="Triplett J."/>
            <person name="Yang X."/>
            <person name="Ye C.Y."/>
            <person name="Mauro-Herrera M."/>
            <person name="Wang L."/>
            <person name="Li P."/>
            <person name="Sharma M."/>
            <person name="Sharma R."/>
            <person name="Ronald P.C."/>
            <person name="Panaud O."/>
            <person name="Kellogg E.A."/>
            <person name="Brutnell T.P."/>
            <person name="Doust A.N."/>
            <person name="Tuskan G.A."/>
            <person name="Rokhsar D."/>
            <person name="Devos K.M."/>
        </authorList>
    </citation>
    <scope>NUCLEOTIDE SEQUENCE [LARGE SCALE GENOMIC DNA]</scope>
    <source>
        <strain evidence="3">Yugu1</strain>
    </source>
</reference>
<proteinExistence type="predicted"/>
<evidence type="ECO:0000256" key="1">
    <source>
        <dbReference type="SAM" id="MobiDB-lite"/>
    </source>
</evidence>
<feature type="chain" id="PRO_5017035078" description="Dirigent protein" evidence="2">
    <location>
        <begin position="32"/>
        <end position="107"/>
    </location>
</feature>
<dbReference type="AlphaFoldDB" id="A0A368SPW5"/>
<evidence type="ECO:0000256" key="2">
    <source>
        <dbReference type="SAM" id="SignalP"/>
    </source>
</evidence>
<evidence type="ECO:0000313" key="3">
    <source>
        <dbReference type="EMBL" id="RCV44475.1"/>
    </source>
</evidence>